<dbReference type="PROSITE" id="PS00645">
    <property type="entry name" value="COMPLEX1_51K_2"/>
    <property type="match status" value="1"/>
</dbReference>
<comment type="cofactor">
    <cofactor evidence="2 12">
        <name>[4Fe-4S] cluster</name>
        <dbReference type="ChEBI" id="CHEBI:49883"/>
    </cofactor>
</comment>
<dbReference type="InterPro" id="IPR011538">
    <property type="entry name" value="Nuo51_FMN-bd"/>
</dbReference>
<keyword evidence="11 12" id="KW-0520">NAD</keyword>
<keyword evidence="4 12" id="KW-0004">4Fe-4S</keyword>
<keyword evidence="6 12" id="KW-0288">FMN</keyword>
<dbReference type="PANTHER" id="PTHR11780:SF10">
    <property type="entry name" value="NADH DEHYDROGENASE [UBIQUINONE] FLAVOPROTEIN 1, MITOCHONDRIAL"/>
    <property type="match status" value="1"/>
</dbReference>
<keyword evidence="15" id="KW-1185">Reference proteome</keyword>
<keyword evidence="10 12" id="KW-0411">Iron-sulfur</keyword>
<feature type="domain" description="NADH-ubiquinone oxidoreductase 51kDa subunit iron-sulphur binding" evidence="13">
    <location>
        <begin position="354"/>
        <end position="399"/>
    </location>
</feature>
<organism evidence="14 15">
    <name type="scientific">Actinomycetospora atypica</name>
    <dbReference type="NCBI Taxonomy" id="1290095"/>
    <lineage>
        <taxon>Bacteria</taxon>
        <taxon>Bacillati</taxon>
        <taxon>Actinomycetota</taxon>
        <taxon>Actinomycetes</taxon>
        <taxon>Pseudonocardiales</taxon>
        <taxon>Pseudonocardiaceae</taxon>
        <taxon>Actinomycetospora</taxon>
    </lineage>
</organism>
<dbReference type="SUPFAM" id="SSF142019">
    <property type="entry name" value="Nqo1 FMN-binding domain-like"/>
    <property type="match status" value="1"/>
</dbReference>
<dbReference type="EMBL" id="JBHSIV010000036">
    <property type="protein sequence ID" value="MFC5065377.1"/>
    <property type="molecule type" value="Genomic_DNA"/>
</dbReference>
<dbReference type="SUPFAM" id="SSF142984">
    <property type="entry name" value="Nqo1 middle domain-like"/>
    <property type="match status" value="1"/>
</dbReference>
<dbReference type="InterPro" id="IPR037207">
    <property type="entry name" value="Nuop51_4Fe4S-bd_sf"/>
</dbReference>
<evidence type="ECO:0000313" key="15">
    <source>
        <dbReference type="Proteomes" id="UP001595947"/>
    </source>
</evidence>
<keyword evidence="14" id="KW-0560">Oxidoreductase</keyword>
<evidence type="ECO:0000256" key="8">
    <source>
        <dbReference type="ARBA" id="ARBA00022967"/>
    </source>
</evidence>
<evidence type="ECO:0000256" key="2">
    <source>
        <dbReference type="ARBA" id="ARBA00001966"/>
    </source>
</evidence>
<dbReference type="Gene3D" id="1.20.1440.230">
    <property type="entry name" value="NADH-ubiquinone oxidoreductase 51kDa subunit, iron-sulphur binding domain"/>
    <property type="match status" value="1"/>
</dbReference>
<dbReference type="Pfam" id="PF01512">
    <property type="entry name" value="Complex1_51K"/>
    <property type="match status" value="1"/>
</dbReference>
<evidence type="ECO:0000256" key="10">
    <source>
        <dbReference type="ARBA" id="ARBA00023014"/>
    </source>
</evidence>
<dbReference type="GO" id="GO:0050136">
    <property type="term" value="F:NADH dehydrogenase (quinone) (non-electrogenic) activity"/>
    <property type="evidence" value="ECO:0007669"/>
    <property type="project" value="UniProtKB-EC"/>
</dbReference>
<dbReference type="NCBIfam" id="NF010120">
    <property type="entry name" value="PRK13596.1"/>
    <property type="match status" value="1"/>
</dbReference>
<evidence type="ECO:0000259" key="13">
    <source>
        <dbReference type="SMART" id="SM00928"/>
    </source>
</evidence>
<keyword evidence="7 12" id="KW-0479">Metal-binding</keyword>
<dbReference type="Proteomes" id="UP001595947">
    <property type="component" value="Unassembled WGS sequence"/>
</dbReference>
<evidence type="ECO:0000256" key="6">
    <source>
        <dbReference type="ARBA" id="ARBA00022643"/>
    </source>
</evidence>
<dbReference type="RefSeq" id="WP_378038710.1">
    <property type="nucleotide sequence ID" value="NZ_JBHSIV010000036.1"/>
</dbReference>
<evidence type="ECO:0000256" key="12">
    <source>
        <dbReference type="RuleBase" id="RU364066"/>
    </source>
</evidence>
<name>A0ABV9YTU1_9PSEU</name>
<evidence type="ECO:0000256" key="9">
    <source>
        <dbReference type="ARBA" id="ARBA00023004"/>
    </source>
</evidence>
<protein>
    <recommendedName>
        <fullName evidence="12">NADH-quinone oxidoreductase subunit F</fullName>
        <ecNumber evidence="12">7.1.1.-</ecNumber>
    </recommendedName>
</protein>
<dbReference type="SUPFAM" id="SSF140490">
    <property type="entry name" value="Nqo1C-terminal domain-like"/>
    <property type="match status" value="1"/>
</dbReference>
<keyword evidence="9 12" id="KW-0408">Iron</keyword>
<dbReference type="Gene3D" id="3.40.50.11540">
    <property type="entry name" value="NADH-ubiquinone oxidoreductase 51kDa subunit"/>
    <property type="match status" value="1"/>
</dbReference>
<dbReference type="SMART" id="SM00928">
    <property type="entry name" value="NADH_4Fe-4S"/>
    <property type="match status" value="1"/>
</dbReference>
<gene>
    <name evidence="14" type="primary">nuoF</name>
    <name evidence="14" type="ORF">ACFPBZ_24385</name>
</gene>
<comment type="function">
    <text evidence="12">NDH-1 shuttles electrons from NADH, via FMN and iron-sulfur (Fe-S) centers, to quinones in the respiratory chain.</text>
</comment>
<evidence type="ECO:0000256" key="3">
    <source>
        <dbReference type="ARBA" id="ARBA00007523"/>
    </source>
</evidence>
<dbReference type="InterPro" id="IPR019554">
    <property type="entry name" value="Soluble_ligand-bd"/>
</dbReference>
<dbReference type="Pfam" id="PF10531">
    <property type="entry name" value="SLBB"/>
    <property type="match status" value="1"/>
</dbReference>
<keyword evidence="5 12" id="KW-0285">Flavoprotein</keyword>
<keyword evidence="8" id="KW-1278">Translocase</keyword>
<dbReference type="InterPro" id="IPR011537">
    <property type="entry name" value="NADH-UbQ_OxRdtase_suF"/>
</dbReference>
<dbReference type="InterPro" id="IPR050837">
    <property type="entry name" value="ComplexI_51kDa_subunit"/>
</dbReference>
<dbReference type="InterPro" id="IPR019575">
    <property type="entry name" value="Nuop51_4Fe4S-bd"/>
</dbReference>
<dbReference type="Gene3D" id="6.10.250.1450">
    <property type="match status" value="1"/>
</dbReference>
<comment type="caution">
    <text evidence="14">The sequence shown here is derived from an EMBL/GenBank/DDBJ whole genome shotgun (WGS) entry which is preliminary data.</text>
</comment>
<proteinExistence type="inferred from homology"/>
<dbReference type="InterPro" id="IPR001949">
    <property type="entry name" value="NADH-UbQ_OxRdtase_51kDa_CS"/>
</dbReference>
<dbReference type="PANTHER" id="PTHR11780">
    <property type="entry name" value="NADH-UBIQUINONE OXIDOREDUCTASE FLAVOPROTEIN 1 NDUFV1"/>
    <property type="match status" value="1"/>
</dbReference>
<evidence type="ECO:0000313" key="14">
    <source>
        <dbReference type="EMBL" id="MFC5065377.1"/>
    </source>
</evidence>
<dbReference type="Pfam" id="PF10589">
    <property type="entry name" value="NADH_4Fe-4S"/>
    <property type="match status" value="1"/>
</dbReference>
<dbReference type="PROSITE" id="PS00644">
    <property type="entry name" value="COMPLEX1_51K_1"/>
    <property type="match status" value="1"/>
</dbReference>
<evidence type="ECO:0000256" key="4">
    <source>
        <dbReference type="ARBA" id="ARBA00022485"/>
    </source>
</evidence>
<evidence type="ECO:0000256" key="5">
    <source>
        <dbReference type="ARBA" id="ARBA00022630"/>
    </source>
</evidence>
<comment type="cofactor">
    <cofactor evidence="1 12">
        <name>FMN</name>
        <dbReference type="ChEBI" id="CHEBI:58210"/>
    </cofactor>
</comment>
<dbReference type="EC" id="7.1.1.-" evidence="12"/>
<comment type="similarity">
    <text evidence="3 12">Belongs to the complex I 51 kDa subunit family.</text>
</comment>
<comment type="catalytic activity">
    <reaction evidence="12">
        <text>a quinone + NADH + 5 H(+)(in) = a quinol + NAD(+) + 4 H(+)(out)</text>
        <dbReference type="Rhea" id="RHEA:57888"/>
        <dbReference type="ChEBI" id="CHEBI:15378"/>
        <dbReference type="ChEBI" id="CHEBI:24646"/>
        <dbReference type="ChEBI" id="CHEBI:57540"/>
        <dbReference type="ChEBI" id="CHEBI:57945"/>
        <dbReference type="ChEBI" id="CHEBI:132124"/>
    </reaction>
</comment>
<accession>A0ABV9YTU1</accession>
<keyword evidence="12" id="KW-0874">Quinone</keyword>
<sequence>MTQADGNEPEEYRPDPLTPVLTRRWLLPESWTLRHYTELGGYAALETALATDPADLVSLVKDSGLRGRGGAGFPTGMKWSFIPQPKPGEERTEANRDAPQFKPKYLVVNADEGEPGTCKDTPLMMADPHSLIEGCIITSYAIRANFCAIYIRGEIVHAIRRLHFAVREAYEAGHLGKDIHGTGFDLDIVVHAGAGAYICGEETALLDSLEGRRGQPRLKPPFPATAGLYAAPTVVNNVETIATVPSIVAGGKDWFRTMGRERSPGPKIYSLSGHVERPGQYEAPLGTTLRQLLEMAGGMKDGIPLKFWTPGGSSTPLFTDEHLDVPLDFEGAAEAGSMLGTTALMIFNETVSVPWAVMKWTEFYEHESCGKCTPCREGNYWLAGILRRMNEGRGTESDIDTLLDVCSNVLGRSFCALGDGAVSPITSGIKYFRQEFLDLCDRQPTQADDRGPAVLAGAH</sequence>
<dbReference type="Gene3D" id="3.10.20.600">
    <property type="match status" value="1"/>
</dbReference>
<evidence type="ECO:0000256" key="11">
    <source>
        <dbReference type="ARBA" id="ARBA00023027"/>
    </source>
</evidence>
<dbReference type="InterPro" id="IPR037225">
    <property type="entry name" value="Nuo51_FMN-bd_sf"/>
</dbReference>
<evidence type="ECO:0000256" key="1">
    <source>
        <dbReference type="ARBA" id="ARBA00001917"/>
    </source>
</evidence>
<reference evidence="15" key="1">
    <citation type="journal article" date="2019" name="Int. J. Syst. Evol. Microbiol.">
        <title>The Global Catalogue of Microorganisms (GCM) 10K type strain sequencing project: providing services to taxonomists for standard genome sequencing and annotation.</title>
        <authorList>
            <consortium name="The Broad Institute Genomics Platform"/>
            <consortium name="The Broad Institute Genome Sequencing Center for Infectious Disease"/>
            <person name="Wu L."/>
            <person name="Ma J."/>
        </authorList>
    </citation>
    <scope>NUCLEOTIDE SEQUENCE [LARGE SCALE GENOMIC DNA]</scope>
    <source>
        <strain evidence="15">CGMCC 4.7093</strain>
    </source>
</reference>
<dbReference type="NCBIfam" id="TIGR01959">
    <property type="entry name" value="nuoF_fam"/>
    <property type="match status" value="1"/>
</dbReference>
<evidence type="ECO:0000256" key="7">
    <source>
        <dbReference type="ARBA" id="ARBA00022723"/>
    </source>
</evidence>